<dbReference type="EMBL" id="GL883199">
    <property type="protein sequence ID" value="EGF97783.1"/>
    <property type="molecule type" value="Genomic_DNA"/>
</dbReference>
<feature type="compositionally biased region" description="Low complexity" evidence="1">
    <location>
        <begin position="316"/>
        <end position="325"/>
    </location>
</feature>
<gene>
    <name evidence="2" type="ORF">MELLADRAFT_118649</name>
</gene>
<feature type="compositionally biased region" description="Polar residues" evidence="1">
    <location>
        <begin position="78"/>
        <end position="92"/>
    </location>
</feature>
<dbReference type="KEGG" id="mlr:MELLADRAFT_118649"/>
<evidence type="ECO:0000313" key="2">
    <source>
        <dbReference type="EMBL" id="EGF97783.1"/>
    </source>
</evidence>
<proteinExistence type="predicted"/>
<feature type="compositionally biased region" description="Polar residues" evidence="1">
    <location>
        <begin position="287"/>
        <end position="314"/>
    </location>
</feature>
<reference evidence="3" key="1">
    <citation type="journal article" date="2011" name="Proc. Natl. Acad. Sci. U.S.A.">
        <title>Obligate biotrophy features unraveled by the genomic analysis of rust fungi.</title>
        <authorList>
            <person name="Duplessis S."/>
            <person name="Cuomo C.A."/>
            <person name="Lin Y.-C."/>
            <person name="Aerts A."/>
            <person name="Tisserant E."/>
            <person name="Veneault-Fourrey C."/>
            <person name="Joly D.L."/>
            <person name="Hacquard S."/>
            <person name="Amselem J."/>
            <person name="Cantarel B.L."/>
            <person name="Chiu R."/>
            <person name="Coutinho P.M."/>
            <person name="Feau N."/>
            <person name="Field M."/>
            <person name="Frey P."/>
            <person name="Gelhaye E."/>
            <person name="Goldberg J."/>
            <person name="Grabherr M.G."/>
            <person name="Kodira C.D."/>
            <person name="Kohler A."/>
            <person name="Kuees U."/>
            <person name="Lindquist E.A."/>
            <person name="Lucas S.M."/>
            <person name="Mago R."/>
            <person name="Mauceli E."/>
            <person name="Morin E."/>
            <person name="Murat C."/>
            <person name="Pangilinan J.L."/>
            <person name="Park R."/>
            <person name="Pearson M."/>
            <person name="Quesneville H."/>
            <person name="Rouhier N."/>
            <person name="Sakthikumar S."/>
            <person name="Salamov A.A."/>
            <person name="Schmutz J."/>
            <person name="Selles B."/>
            <person name="Shapiro H."/>
            <person name="Tanguay P."/>
            <person name="Tuskan G.A."/>
            <person name="Henrissat B."/>
            <person name="Van de Peer Y."/>
            <person name="Rouze P."/>
            <person name="Ellis J.G."/>
            <person name="Dodds P.N."/>
            <person name="Schein J.E."/>
            <person name="Zhong S."/>
            <person name="Hamelin R.C."/>
            <person name="Grigoriev I.V."/>
            <person name="Szabo L.J."/>
            <person name="Martin F."/>
        </authorList>
    </citation>
    <scope>NUCLEOTIDE SEQUENCE [LARGE SCALE GENOMIC DNA]</scope>
    <source>
        <strain evidence="3">98AG31 / pathotype 3-4-7</strain>
    </source>
</reference>
<dbReference type="InParanoid" id="F4SC36"/>
<dbReference type="GeneID" id="18926266"/>
<evidence type="ECO:0000256" key="1">
    <source>
        <dbReference type="SAM" id="MobiDB-lite"/>
    </source>
</evidence>
<dbReference type="VEuPathDB" id="FungiDB:MELLADRAFT_118649"/>
<protein>
    <submittedName>
        <fullName evidence="2">Uncharacterized protein</fullName>
    </submittedName>
</protein>
<feature type="region of interest" description="Disordered" evidence="1">
    <location>
        <begin position="49"/>
        <end position="122"/>
    </location>
</feature>
<sequence>MQTEEPATSSNSVVLTTTALTALINDSLQQQAAQFETIVSGLQDQLKDLKGLGETPKRSEKSTSKQTPETSSKRDRLNCSSASTNSYSTPTPASKAPRKSKTPVKSPDPPAPSPRRRHPLQLWSTEIDKDFKSTKDALFVHIKVLWGLLKANDVPAPPDPNLLKEFYARFSSVDQVESVIADPRSVDLVAQNDIVTLKALRSGGKVGRGMAHLDQTYVLYIHGLLAKVGIRVWGPDLNDAPDSLYNSACRITALSSFRQLLATGAYDYMNPYDQSENQFQDFEDNESNNSDEGTGGDSTNATMRNAQQPSSESDFYSDGDFGSLYDDSDDDN</sequence>
<dbReference type="RefSeq" id="XP_007418948.1">
    <property type="nucleotide sequence ID" value="XM_007418886.1"/>
</dbReference>
<dbReference type="Proteomes" id="UP000001072">
    <property type="component" value="Unassembled WGS sequence"/>
</dbReference>
<name>F4SC36_MELLP</name>
<accession>F4SC36</accession>
<dbReference type="HOGENOM" id="CLU_072367_0_0_1"/>
<organism evidence="3">
    <name type="scientific">Melampsora larici-populina (strain 98AG31 / pathotype 3-4-7)</name>
    <name type="common">Poplar leaf rust fungus</name>
    <dbReference type="NCBI Taxonomy" id="747676"/>
    <lineage>
        <taxon>Eukaryota</taxon>
        <taxon>Fungi</taxon>
        <taxon>Dikarya</taxon>
        <taxon>Basidiomycota</taxon>
        <taxon>Pucciniomycotina</taxon>
        <taxon>Pucciniomycetes</taxon>
        <taxon>Pucciniales</taxon>
        <taxon>Melampsoraceae</taxon>
        <taxon>Melampsora</taxon>
    </lineage>
</organism>
<keyword evidence="3" id="KW-1185">Reference proteome</keyword>
<dbReference type="AlphaFoldDB" id="F4SC36"/>
<feature type="region of interest" description="Disordered" evidence="1">
    <location>
        <begin position="281"/>
        <end position="332"/>
    </location>
</feature>
<dbReference type="OrthoDB" id="2505488at2759"/>
<evidence type="ECO:0000313" key="3">
    <source>
        <dbReference type="Proteomes" id="UP000001072"/>
    </source>
</evidence>
<feature type="compositionally biased region" description="Basic and acidic residues" evidence="1">
    <location>
        <begin position="49"/>
        <end position="63"/>
    </location>
</feature>